<proteinExistence type="predicted"/>
<evidence type="ECO:0000256" key="6">
    <source>
        <dbReference type="SAM" id="Phobius"/>
    </source>
</evidence>
<dbReference type="Proteomes" id="UP000295793">
    <property type="component" value="Unassembled WGS sequence"/>
</dbReference>
<dbReference type="GO" id="GO:0005886">
    <property type="term" value="C:plasma membrane"/>
    <property type="evidence" value="ECO:0007669"/>
    <property type="project" value="UniProtKB-SubCell"/>
</dbReference>
<keyword evidence="3 6" id="KW-0812">Transmembrane</keyword>
<feature type="transmembrane region" description="Helical" evidence="6">
    <location>
        <begin position="44"/>
        <end position="65"/>
    </location>
</feature>
<keyword evidence="4 6" id="KW-1133">Transmembrane helix</keyword>
<keyword evidence="8" id="KW-1185">Reference proteome</keyword>
<dbReference type="GO" id="GO:0015171">
    <property type="term" value="F:amino acid transmembrane transporter activity"/>
    <property type="evidence" value="ECO:0007669"/>
    <property type="project" value="TreeGrafter"/>
</dbReference>
<dbReference type="OrthoDB" id="9812084at2"/>
<comment type="subcellular location">
    <subcellularLocation>
        <location evidence="1">Cell membrane</location>
        <topology evidence="1">Multi-pass membrane protein</topology>
    </subcellularLocation>
</comment>
<dbReference type="PANTHER" id="PTHR30086:SF20">
    <property type="entry name" value="ARGININE EXPORTER PROTEIN ARGO-RELATED"/>
    <property type="match status" value="1"/>
</dbReference>
<protein>
    <submittedName>
        <fullName evidence="7">Threonine/homoserine/homoserine lactone efflux protein</fullName>
    </submittedName>
</protein>
<sequence>MTTEILIALALYAFVSSITPGPNNIMLMTSGANFGVRSSLPHLLGVGLGFAFMMLLVGVGVMSLLQSIPAGLQVLQAGCVLYLLYLAFKIARSSNALEAQKAKQPMSFVQAALFQWVNPKSWSMALTAISLYAPGQNLHTIVLVALIFCMVNVPSCGVWVLMGQSLTGWLAKPGRLRLFNLGMASLLVVSLYPMMLA</sequence>
<evidence type="ECO:0000313" key="7">
    <source>
        <dbReference type="EMBL" id="TCS38858.1"/>
    </source>
</evidence>
<dbReference type="PANTHER" id="PTHR30086">
    <property type="entry name" value="ARGININE EXPORTER PROTEIN ARGO"/>
    <property type="match status" value="1"/>
</dbReference>
<name>A0A4R3I018_9GAMM</name>
<dbReference type="RefSeq" id="WP_132702615.1">
    <property type="nucleotide sequence ID" value="NZ_SLZR01000014.1"/>
</dbReference>
<dbReference type="EMBL" id="SLZR01000014">
    <property type="protein sequence ID" value="TCS38858.1"/>
    <property type="molecule type" value="Genomic_DNA"/>
</dbReference>
<evidence type="ECO:0000256" key="3">
    <source>
        <dbReference type="ARBA" id="ARBA00022692"/>
    </source>
</evidence>
<evidence type="ECO:0000256" key="5">
    <source>
        <dbReference type="ARBA" id="ARBA00023136"/>
    </source>
</evidence>
<feature type="transmembrane region" description="Helical" evidence="6">
    <location>
        <begin position="72"/>
        <end position="91"/>
    </location>
</feature>
<feature type="transmembrane region" description="Helical" evidence="6">
    <location>
        <begin position="141"/>
        <end position="162"/>
    </location>
</feature>
<evidence type="ECO:0000256" key="1">
    <source>
        <dbReference type="ARBA" id="ARBA00004651"/>
    </source>
</evidence>
<accession>A0A4R3I018</accession>
<gene>
    <name evidence="7" type="ORF">BCF53_11423</name>
</gene>
<evidence type="ECO:0000256" key="2">
    <source>
        <dbReference type="ARBA" id="ARBA00022475"/>
    </source>
</evidence>
<comment type="caution">
    <text evidence="7">The sequence shown here is derived from an EMBL/GenBank/DDBJ whole genome shotgun (WGS) entry which is preliminary data.</text>
</comment>
<dbReference type="AlphaFoldDB" id="A0A4R3I018"/>
<dbReference type="GO" id="GO:0033228">
    <property type="term" value="P:cysteine export across plasma membrane"/>
    <property type="evidence" value="ECO:0007669"/>
    <property type="project" value="TreeGrafter"/>
</dbReference>
<feature type="transmembrane region" description="Helical" evidence="6">
    <location>
        <begin position="174"/>
        <end position="195"/>
    </location>
</feature>
<reference evidence="7 8" key="1">
    <citation type="submission" date="2019-03" db="EMBL/GenBank/DDBJ databases">
        <title>Genomic Encyclopedia of Archaeal and Bacterial Type Strains, Phase II (KMG-II): from individual species to whole genera.</title>
        <authorList>
            <person name="Goeker M."/>
        </authorList>
    </citation>
    <scope>NUCLEOTIDE SEQUENCE [LARGE SCALE GENOMIC DNA]</scope>
    <source>
        <strain evidence="7 8">DSM 15388</strain>
    </source>
</reference>
<keyword evidence="5 6" id="KW-0472">Membrane</keyword>
<keyword evidence="2" id="KW-1003">Cell membrane</keyword>
<evidence type="ECO:0000313" key="8">
    <source>
        <dbReference type="Proteomes" id="UP000295793"/>
    </source>
</evidence>
<organism evidence="7 8">
    <name type="scientific">Reinekea marinisedimentorum</name>
    <dbReference type="NCBI Taxonomy" id="230495"/>
    <lineage>
        <taxon>Bacteria</taxon>
        <taxon>Pseudomonadati</taxon>
        <taxon>Pseudomonadota</taxon>
        <taxon>Gammaproteobacteria</taxon>
        <taxon>Oceanospirillales</taxon>
        <taxon>Saccharospirillaceae</taxon>
        <taxon>Reinekea</taxon>
    </lineage>
</organism>
<evidence type="ECO:0000256" key="4">
    <source>
        <dbReference type="ARBA" id="ARBA00022989"/>
    </source>
</evidence>
<dbReference type="Pfam" id="PF01810">
    <property type="entry name" value="LysE"/>
    <property type="match status" value="1"/>
</dbReference>
<dbReference type="InterPro" id="IPR001123">
    <property type="entry name" value="LeuE-type"/>
</dbReference>